<evidence type="ECO:0000256" key="2">
    <source>
        <dbReference type="SAM" id="Coils"/>
    </source>
</evidence>
<sequence>MASDKKNLAVRLERIRQLQAQLNQQTQTLADKTQSVVAGIEQTASGALSLGSRMTASLFQATDQAAEFGNHLAQAGLLSEGTKNHLSGLIDSAKQFGEKAGSGFDQAAHGIESLKTAGLDTGKVMNALVDFEGLAGMTGMGNELKAIEDTVQTILPVVSQTVDQARQVSAIFQDFSAGTGLDKLGENLKTARGQAGETRKEFRKFGKLSTLMFAKIRRGDSLPDLMDHTLRMADVAKAGAGKIEALGTTVSQALAAPTQYAADFKDKIATVAKAANATDGELGQLSDSAKRLGLNTSIGTSQAIAGMQALASAGMNASQIQAAMPDMINIAKASGSTGDLHAVGETTAALMAEFDIVPEKMGKLSDVLATATSATGLKLGALGETMRGIGPIARHSGMNLKETAAMAGLLADMGVKGADAGASLEAMSARLASPSDAAAATLDRLGVSTKDAGGKMRNTAQVIGDVIKATKDMAPEAQLKAMQDVLGEDAGQGLQQAAQSGGQGVAGFSQVLNTKDGASADIAGGVDQSIQGGINKLSAVVDSIKLRFGDLMTPVKGFADSVVSAAQKVPEMTKAYADFVDNAKSAYQSVQDLKAAWPQLGQRAGKAMRRMKAMGRLSRRFSTRTAGRMMQSIRGISQSMLRMVPPSAINMLSRFGSGLMRLIPSSAIRMISGFGGVLMRLAMSVFPVVMSGIRAIGMAMMANPVGLVITAIAAVAGLIYYYWEPIKKFMGTLWDGFVAGLDWVMEAWNNFSLLDTLKTLFEWSPMGLLMKVWGVAFDWIEDKLGWVGKAVSGIWSFFSGDDDDDEKARKESGRKQQNKAVERTQSVRHQTAKAEKVSQAAAKTEPVRRRAKQAEKISGKAASSKKLRTKTATVAKAAAKGQVSSAGGKQRTVKIPKTVRLKKNYRETVHAHSTPSAGKQSRAASIPGAASRMQRSGQGETMISINQLDIHVQGNESMDMRDLAGEVRRQFMELMENQKMKYRGGLYDY</sequence>
<feature type="compositionally biased region" description="Polar residues" evidence="3">
    <location>
        <begin position="911"/>
        <end position="923"/>
    </location>
</feature>
<dbReference type="Proteomes" id="UP000184600">
    <property type="component" value="Unassembled WGS sequence"/>
</dbReference>
<evidence type="ECO:0000313" key="6">
    <source>
        <dbReference type="EMBL" id="SHO57785.1"/>
    </source>
</evidence>
<evidence type="ECO:0000256" key="4">
    <source>
        <dbReference type="SAM" id="Phobius"/>
    </source>
</evidence>
<dbReference type="STRING" id="1117707.VQ7734_03555"/>
<feature type="transmembrane region" description="Helical" evidence="4">
    <location>
        <begin position="670"/>
        <end position="693"/>
    </location>
</feature>
<gene>
    <name evidence="6" type="ORF">VQ7734_03555</name>
</gene>
<name>A0A1M7YYW9_9VIBR</name>
<dbReference type="PANTHER" id="PTHR37813:SF1">
    <property type="entry name" value="FELS-2 PROPHAGE PROTEIN"/>
    <property type="match status" value="1"/>
</dbReference>
<feature type="region of interest" description="Disordered" evidence="3">
    <location>
        <begin position="908"/>
        <end position="938"/>
    </location>
</feature>
<feature type="domain" description="Phage tail tape measure protein" evidence="5">
    <location>
        <begin position="287"/>
        <end position="487"/>
    </location>
</feature>
<reference evidence="7" key="1">
    <citation type="submission" date="2016-12" db="EMBL/GenBank/DDBJ databases">
        <authorList>
            <person name="Rodrigo-Torres L."/>
            <person name="Arahal R.D."/>
            <person name="Lucena T."/>
        </authorList>
    </citation>
    <scope>NUCLEOTIDE SEQUENCE [LARGE SCALE GENOMIC DNA]</scope>
</reference>
<accession>A0A1M7YYW9</accession>
<dbReference type="EMBL" id="FRFG01000048">
    <property type="protein sequence ID" value="SHO57785.1"/>
    <property type="molecule type" value="Genomic_DNA"/>
</dbReference>
<keyword evidence="4" id="KW-0472">Membrane</keyword>
<feature type="transmembrane region" description="Helical" evidence="4">
    <location>
        <begin position="705"/>
        <end position="723"/>
    </location>
</feature>
<protein>
    <submittedName>
        <fullName evidence="6">Phage-related minor tail protein</fullName>
    </submittedName>
</protein>
<dbReference type="PANTHER" id="PTHR37813">
    <property type="entry name" value="FELS-2 PROPHAGE PROTEIN"/>
    <property type="match status" value="1"/>
</dbReference>
<dbReference type="OrthoDB" id="8019720at2"/>
<evidence type="ECO:0000259" key="5">
    <source>
        <dbReference type="Pfam" id="PF10145"/>
    </source>
</evidence>
<dbReference type="AlphaFoldDB" id="A0A1M7YYW9"/>
<organism evidence="6 7">
    <name type="scientific">Vibrio quintilis</name>
    <dbReference type="NCBI Taxonomy" id="1117707"/>
    <lineage>
        <taxon>Bacteria</taxon>
        <taxon>Pseudomonadati</taxon>
        <taxon>Pseudomonadota</taxon>
        <taxon>Gammaproteobacteria</taxon>
        <taxon>Vibrionales</taxon>
        <taxon>Vibrionaceae</taxon>
        <taxon>Vibrio</taxon>
    </lineage>
</organism>
<keyword evidence="7" id="KW-1185">Reference proteome</keyword>
<feature type="coiled-coil region" evidence="2">
    <location>
        <begin position="5"/>
        <end position="35"/>
    </location>
</feature>
<dbReference type="InterPro" id="IPR010090">
    <property type="entry name" value="Phage_tape_meas"/>
</dbReference>
<keyword evidence="4" id="KW-1133">Transmembrane helix</keyword>
<evidence type="ECO:0000256" key="1">
    <source>
        <dbReference type="ARBA" id="ARBA00022612"/>
    </source>
</evidence>
<proteinExistence type="predicted"/>
<feature type="compositionally biased region" description="Basic and acidic residues" evidence="3">
    <location>
        <begin position="845"/>
        <end position="858"/>
    </location>
</feature>
<dbReference type="Pfam" id="PF10145">
    <property type="entry name" value="PhageMin_Tail"/>
    <property type="match status" value="1"/>
</dbReference>
<keyword evidence="1" id="KW-1188">Viral release from host cell</keyword>
<feature type="region of interest" description="Disordered" evidence="3">
    <location>
        <begin position="802"/>
        <end position="869"/>
    </location>
</feature>
<evidence type="ECO:0000256" key="3">
    <source>
        <dbReference type="SAM" id="MobiDB-lite"/>
    </source>
</evidence>
<dbReference type="RefSeq" id="WP_073585059.1">
    <property type="nucleotide sequence ID" value="NZ_AP024897.1"/>
</dbReference>
<dbReference type="NCBIfam" id="TIGR01760">
    <property type="entry name" value="tape_meas_TP901"/>
    <property type="match status" value="1"/>
</dbReference>
<keyword evidence="2" id="KW-0175">Coiled coil</keyword>
<keyword evidence="4" id="KW-0812">Transmembrane</keyword>
<evidence type="ECO:0000313" key="7">
    <source>
        <dbReference type="Proteomes" id="UP000184600"/>
    </source>
</evidence>